<sequence length="233" mass="27542">MKCLVFDVWGDFAHYRKFYTTSSPLTFSFPPRTAITGMIAAILGIDKNDYLKYFTKDQANISIRLMNPVKKSRISYNLIDTKTAKMMSKIQNRTQVTFEILKDCAYRIYFTHNNEGLYEKMKENLYNHKSYYTLSLGLSEYIANFKFVGELDLKEEHSEDYVYIDSIIPFEKEIPVEFEINCEYFKDTLPNEMNEDREVIEYKKVIYERNCKPIKCIANNFYSVGEGEKIVFL</sequence>
<organism evidence="2 3">
    <name type="scientific">Clostridium liquoris</name>
    <dbReference type="NCBI Taxonomy" id="1289519"/>
    <lineage>
        <taxon>Bacteria</taxon>
        <taxon>Bacillati</taxon>
        <taxon>Bacillota</taxon>
        <taxon>Clostridia</taxon>
        <taxon>Eubacteriales</taxon>
        <taxon>Clostridiaceae</taxon>
        <taxon>Clostridium</taxon>
    </lineage>
</organism>
<dbReference type="Proteomes" id="UP000239706">
    <property type="component" value="Unassembled WGS sequence"/>
</dbReference>
<dbReference type="NCBIfam" id="TIGR02593">
    <property type="entry name" value="CRISPR_cas5"/>
    <property type="match status" value="1"/>
</dbReference>
<dbReference type="Pfam" id="PF09704">
    <property type="entry name" value="Cas_Cas5d"/>
    <property type="match status" value="1"/>
</dbReference>
<dbReference type="InterPro" id="IPR021124">
    <property type="entry name" value="CRISPR-assoc_prot_Cas5"/>
</dbReference>
<name>A0A2T0B801_9CLOT</name>
<accession>A0A2T0B801</accession>
<proteinExistence type="predicted"/>
<dbReference type="InterPro" id="IPR013421">
    <property type="entry name" value="CRISPR-assoc_prot_Cas5_HALMA"/>
</dbReference>
<evidence type="ECO:0000313" key="2">
    <source>
        <dbReference type="EMBL" id="PRR79953.1"/>
    </source>
</evidence>
<keyword evidence="1" id="KW-0051">Antiviral defense</keyword>
<dbReference type="AlphaFoldDB" id="A0A2T0B801"/>
<reference evidence="2 3" key="1">
    <citation type="submission" date="2018-03" db="EMBL/GenBank/DDBJ databases">
        <title>Genome sequence of Clostridium liquoris DSM 100320.</title>
        <authorList>
            <person name="Poehlein A."/>
            <person name="Daniel R."/>
        </authorList>
    </citation>
    <scope>NUCLEOTIDE SEQUENCE [LARGE SCALE GENOMIC DNA]</scope>
    <source>
        <strain evidence="2 3">DSM 100320</strain>
    </source>
</reference>
<dbReference type="RefSeq" id="WP_106062844.1">
    <property type="nucleotide sequence ID" value="NZ_PVXO01000012.1"/>
</dbReference>
<dbReference type="NCBIfam" id="TIGR02592">
    <property type="entry name" value="cas_Cas5h"/>
    <property type="match status" value="1"/>
</dbReference>
<protein>
    <submittedName>
        <fullName evidence="2">CRISPR-associated protein Cas5</fullName>
    </submittedName>
</protein>
<evidence type="ECO:0000256" key="1">
    <source>
        <dbReference type="ARBA" id="ARBA00023118"/>
    </source>
</evidence>
<dbReference type="Gene3D" id="3.30.70.2660">
    <property type="match status" value="1"/>
</dbReference>
<dbReference type="InterPro" id="IPR013422">
    <property type="entry name" value="CRISPR-assoc_prot_Cas5_N"/>
</dbReference>
<dbReference type="GO" id="GO:0043571">
    <property type="term" value="P:maintenance of CRISPR repeat elements"/>
    <property type="evidence" value="ECO:0007669"/>
    <property type="project" value="InterPro"/>
</dbReference>
<evidence type="ECO:0000313" key="3">
    <source>
        <dbReference type="Proteomes" id="UP000239706"/>
    </source>
</evidence>
<comment type="caution">
    <text evidence="2">The sequence shown here is derived from an EMBL/GenBank/DDBJ whole genome shotgun (WGS) entry which is preliminary data.</text>
</comment>
<dbReference type="EMBL" id="PVXO01000012">
    <property type="protein sequence ID" value="PRR79953.1"/>
    <property type="molecule type" value="Genomic_DNA"/>
</dbReference>
<gene>
    <name evidence="2" type="ORF">CLLI_06860</name>
</gene>
<dbReference type="OrthoDB" id="1805474at2"/>
<dbReference type="GO" id="GO:0051607">
    <property type="term" value="P:defense response to virus"/>
    <property type="evidence" value="ECO:0007669"/>
    <property type="project" value="UniProtKB-KW"/>
</dbReference>
<keyword evidence="3" id="KW-1185">Reference proteome</keyword>